<dbReference type="Proteomes" id="UP000306509">
    <property type="component" value="Unassembled WGS sequence"/>
</dbReference>
<dbReference type="STRING" id="180332.GCA_000797495_04500"/>
<name>A0A4U8QDX6_9FIRM</name>
<gene>
    <name evidence="5" type="primary">sleB_1</name>
    <name evidence="5" type="ORF">DSM106044_00213</name>
</gene>
<protein>
    <submittedName>
        <fullName evidence="5">Spore cortex-lytic enzyme</fullName>
    </submittedName>
</protein>
<evidence type="ECO:0000259" key="4">
    <source>
        <dbReference type="Pfam" id="PF07486"/>
    </source>
</evidence>
<keyword evidence="1" id="KW-0677">Repeat</keyword>
<proteinExistence type="predicted"/>
<evidence type="ECO:0000256" key="2">
    <source>
        <dbReference type="PROSITE-ProRule" id="PRU00591"/>
    </source>
</evidence>
<dbReference type="Pfam" id="PF07486">
    <property type="entry name" value="Hydrolase_2"/>
    <property type="match status" value="1"/>
</dbReference>
<dbReference type="EMBL" id="QGQD01000006">
    <property type="protein sequence ID" value="TLD02714.1"/>
    <property type="molecule type" value="Genomic_DNA"/>
</dbReference>
<dbReference type="AlphaFoldDB" id="A0A4U8QDX6"/>
<dbReference type="InterPro" id="IPR042047">
    <property type="entry name" value="SleB_dom1"/>
</dbReference>
<dbReference type="GO" id="GO:0016787">
    <property type="term" value="F:hydrolase activity"/>
    <property type="evidence" value="ECO:0007669"/>
    <property type="project" value="InterPro"/>
</dbReference>
<evidence type="ECO:0000256" key="3">
    <source>
        <dbReference type="SAM" id="SignalP"/>
    </source>
</evidence>
<dbReference type="RefSeq" id="WP_052377782.1">
    <property type="nucleotide sequence ID" value="NZ_CABMJZ010000075.1"/>
</dbReference>
<feature type="domain" description="Cell wall hydrolase SleB" evidence="4">
    <location>
        <begin position="150"/>
        <end position="229"/>
    </location>
</feature>
<evidence type="ECO:0000313" key="6">
    <source>
        <dbReference type="Proteomes" id="UP000306509"/>
    </source>
</evidence>
<reference evidence="5 6" key="1">
    <citation type="journal article" date="2019" name="Anaerobe">
        <title>Detection of Robinsoniella peoriensis in multiple bone samples of a trauma patient.</title>
        <authorList>
            <person name="Schrottner P."/>
            <person name="Hartwich K."/>
            <person name="Bunk B."/>
            <person name="Schober I."/>
            <person name="Helbig S."/>
            <person name="Rudolph W.W."/>
            <person name="Gunzer F."/>
        </authorList>
    </citation>
    <scope>NUCLEOTIDE SEQUENCE [LARGE SCALE GENOMIC DNA]</scope>
    <source>
        <strain evidence="5 6">DSM 106044</strain>
    </source>
</reference>
<feature type="chain" id="PRO_5020399569" evidence="3">
    <location>
        <begin position="27"/>
        <end position="246"/>
    </location>
</feature>
<dbReference type="InterPro" id="IPR018337">
    <property type="entry name" value="Cell_wall/Cho-bd_repeat"/>
</dbReference>
<comment type="caution">
    <text evidence="5">The sequence shown here is derived from an EMBL/GenBank/DDBJ whole genome shotgun (WGS) entry which is preliminary data.</text>
</comment>
<sequence precursor="true">MKELKRILSLVLLFVLLASISMDSQAAWKRYKGDRWKYTVSSENTVRKKYVKNKWKRINGKYYYFDSKGWLKTGRIKVKKKWYYCDYEKGRISNQWVGDYYYGRNGVMVRNKWVGMYYAGKNGKKVPGKIRNTKDVRLLSAITYLEAGNQSYEGKLAVANVILNRVNDSSFPNTIQEVVYQSGQFTPAMNGMLSWLLESGQAVPSECIKAAKDALTGVNNVPGYLYFTTGVWGPLKIGDHYFRKTY</sequence>
<dbReference type="Gene3D" id="1.10.10.2520">
    <property type="entry name" value="Cell wall hydrolase SleB, domain 1"/>
    <property type="match status" value="1"/>
</dbReference>
<accession>A0A4U8QDX6</accession>
<dbReference type="Pfam" id="PF19085">
    <property type="entry name" value="Choline_bind_2"/>
    <property type="match status" value="1"/>
</dbReference>
<organism evidence="5 6">
    <name type="scientific">Robinsoniella peoriensis</name>
    <dbReference type="NCBI Taxonomy" id="180332"/>
    <lineage>
        <taxon>Bacteria</taxon>
        <taxon>Bacillati</taxon>
        <taxon>Bacillota</taxon>
        <taxon>Clostridia</taxon>
        <taxon>Lachnospirales</taxon>
        <taxon>Lachnospiraceae</taxon>
        <taxon>Robinsoniella</taxon>
    </lineage>
</organism>
<dbReference type="SUPFAM" id="SSF69360">
    <property type="entry name" value="Cell wall binding repeat"/>
    <property type="match status" value="1"/>
</dbReference>
<dbReference type="Gene3D" id="2.10.270.10">
    <property type="entry name" value="Cholin Binding"/>
    <property type="match status" value="1"/>
</dbReference>
<dbReference type="PROSITE" id="PS51170">
    <property type="entry name" value="CW"/>
    <property type="match status" value="1"/>
</dbReference>
<evidence type="ECO:0000256" key="1">
    <source>
        <dbReference type="ARBA" id="ARBA00022737"/>
    </source>
</evidence>
<dbReference type="OrthoDB" id="9785345at2"/>
<dbReference type="InterPro" id="IPR011105">
    <property type="entry name" value="Cell_wall_hydrolase_SleB"/>
</dbReference>
<keyword evidence="6" id="KW-1185">Reference proteome</keyword>
<keyword evidence="3" id="KW-0732">Signal</keyword>
<feature type="signal peptide" evidence="3">
    <location>
        <begin position="1"/>
        <end position="26"/>
    </location>
</feature>
<feature type="repeat" description="Cell wall-binding" evidence="2">
    <location>
        <begin position="52"/>
        <end position="71"/>
    </location>
</feature>
<evidence type="ECO:0000313" key="5">
    <source>
        <dbReference type="EMBL" id="TLD02714.1"/>
    </source>
</evidence>